<feature type="coiled-coil region" evidence="9">
    <location>
        <begin position="205"/>
        <end position="262"/>
    </location>
</feature>
<dbReference type="GO" id="GO:0006281">
    <property type="term" value="P:DNA repair"/>
    <property type="evidence" value="ECO:0007669"/>
    <property type="project" value="UniProtKB-KW"/>
</dbReference>
<dbReference type="EMBL" id="JOKM01000072">
    <property type="protein sequence ID" value="KGB22808.1"/>
    <property type="molecule type" value="Genomic_DNA"/>
</dbReference>
<dbReference type="CDD" id="cd03241">
    <property type="entry name" value="ABC_RecN"/>
    <property type="match status" value="2"/>
</dbReference>
<dbReference type="InterPro" id="IPR027417">
    <property type="entry name" value="P-loop_NTPase"/>
</dbReference>
<dbReference type="GO" id="GO:0006310">
    <property type="term" value="P:DNA recombination"/>
    <property type="evidence" value="ECO:0007669"/>
    <property type="project" value="InterPro"/>
</dbReference>
<feature type="coiled-coil region" evidence="9">
    <location>
        <begin position="315"/>
        <end position="345"/>
    </location>
</feature>
<sequence length="610" mass="65708">MFLFSFRSPIFFIERFKAVNTPPLQRLSSSDFQTGPIMLTNLSIRDVVLIEALDLSLHAGFTALTGETGAGKSILLDSLGLALGERASAGLVRAGADEARVTASFDVPLDHPAYALLNEQGIPAEAGEPLMLRRIISKEGRSRAWVNDQAVGITLMRRVAVTLVEIQGQHEQMGLADSSTHRGLLDAYGVGSSLLTDVTRAYVTWQKLITELETARRNLQEAAREEEWLRHTVDELATLAPQAGEEDALAQQRHALQQAERRGEAIAAAQAELNPRDRRNAGPAAALRGASRALQRLLPPPSAEKTTHDPLEARTSEALAALEGAENALAEAETLLSRLADESEANPRLLEEAEERLFALRAAARKHDVTVEDLPGLRERLTLRLAALETGVTHLDALQQAMQEARTVYETSARRLSAAREKAARKLEQAVTRELKPIKLEKARFLVDIQPLPPENWSAQGMEQITFLIAANPGQPPGPLAKVASGGELSRLMLALKLVLAEQSAIGTIVFDEIDAGVGGATAAAIGERLHRLASRSVQVLAVTHSPQVAASADAHLRIGKIVRNGNTATHAAPLGMEERQEEIARMLAGDVITDAARAAAASLLGQKND</sequence>
<comment type="caution">
    <text evidence="12">The sequence shown here is derived from an EMBL/GenBank/DDBJ whole genome shotgun (WGS) entry which is preliminary data.</text>
</comment>
<dbReference type="FunFam" id="3.40.50.300:FF:000356">
    <property type="entry name" value="DNA repair protein RecN"/>
    <property type="match status" value="1"/>
</dbReference>
<keyword evidence="5" id="KW-0227">DNA damage</keyword>
<keyword evidence="9" id="KW-0175">Coiled coil</keyword>
<dbReference type="NCBIfam" id="TIGR00634">
    <property type="entry name" value="recN"/>
    <property type="match status" value="1"/>
</dbReference>
<evidence type="ECO:0000256" key="1">
    <source>
        <dbReference type="ARBA" id="ARBA00003618"/>
    </source>
</evidence>
<dbReference type="STRING" id="104102.AtDm6_2043"/>
<protein>
    <recommendedName>
        <fullName evidence="3">DNA repair protein RecN</fullName>
    </recommendedName>
    <alternativeName>
        <fullName evidence="8">Recombination protein N</fullName>
    </alternativeName>
</protein>
<evidence type="ECO:0000313" key="13">
    <source>
        <dbReference type="Proteomes" id="UP000029448"/>
    </source>
</evidence>
<reference evidence="12 13" key="1">
    <citation type="submission" date="2014-06" db="EMBL/GenBank/DDBJ databases">
        <title>Functional and comparative genomic analyses of the Drosophila gut microbiota identify candidate symbiosis factors.</title>
        <authorList>
            <person name="Newell P.D."/>
            <person name="Chaston J.M."/>
            <person name="Douglas A.E."/>
        </authorList>
    </citation>
    <scope>NUCLEOTIDE SEQUENCE [LARGE SCALE GENOMIC DNA]</scope>
    <source>
        <strain evidence="12 13">DmCS_006</strain>
    </source>
</reference>
<dbReference type="PANTHER" id="PTHR11059:SF0">
    <property type="entry name" value="DNA REPAIR PROTEIN RECN"/>
    <property type="match status" value="1"/>
</dbReference>
<evidence type="ECO:0000256" key="10">
    <source>
        <dbReference type="SAM" id="MobiDB-lite"/>
    </source>
</evidence>
<feature type="domain" description="RecF/RecN/SMC N-terminal" evidence="11">
    <location>
        <begin position="51"/>
        <end position="560"/>
    </location>
</feature>
<gene>
    <name evidence="12" type="ORF">AtDm6_2043</name>
</gene>
<dbReference type="GO" id="GO:0009432">
    <property type="term" value="P:SOS response"/>
    <property type="evidence" value="ECO:0007669"/>
    <property type="project" value="TreeGrafter"/>
</dbReference>
<evidence type="ECO:0000256" key="5">
    <source>
        <dbReference type="ARBA" id="ARBA00022763"/>
    </source>
</evidence>
<evidence type="ECO:0000313" key="12">
    <source>
        <dbReference type="EMBL" id="KGB22808.1"/>
    </source>
</evidence>
<keyword evidence="7" id="KW-0234">DNA repair</keyword>
<dbReference type="PANTHER" id="PTHR11059">
    <property type="entry name" value="DNA REPAIR PROTEIN RECN"/>
    <property type="match status" value="1"/>
</dbReference>
<comment type="similarity">
    <text evidence="2">Belongs to the RecN family.</text>
</comment>
<dbReference type="InterPro" id="IPR004604">
    <property type="entry name" value="DNA_recomb/repair_RecN"/>
</dbReference>
<dbReference type="Proteomes" id="UP000029448">
    <property type="component" value="Unassembled WGS sequence"/>
</dbReference>
<accession>A0A095B1I2</accession>
<dbReference type="PIRSF" id="PIRSF003128">
    <property type="entry name" value="RecN"/>
    <property type="match status" value="1"/>
</dbReference>
<dbReference type="AlphaFoldDB" id="A0A095B1I2"/>
<proteinExistence type="inferred from homology"/>
<keyword evidence="13" id="KW-1185">Reference proteome</keyword>
<dbReference type="Pfam" id="PF02463">
    <property type="entry name" value="SMC_N"/>
    <property type="match status" value="1"/>
</dbReference>
<evidence type="ECO:0000256" key="6">
    <source>
        <dbReference type="ARBA" id="ARBA00022840"/>
    </source>
</evidence>
<evidence type="ECO:0000256" key="9">
    <source>
        <dbReference type="SAM" id="Coils"/>
    </source>
</evidence>
<dbReference type="PATRIC" id="fig|104102.7.peg.2018"/>
<evidence type="ECO:0000256" key="3">
    <source>
        <dbReference type="ARBA" id="ARBA00021315"/>
    </source>
</evidence>
<evidence type="ECO:0000256" key="7">
    <source>
        <dbReference type="ARBA" id="ARBA00023204"/>
    </source>
</evidence>
<dbReference type="FunFam" id="3.40.50.300:FF:000319">
    <property type="entry name" value="DNA repair protein RecN"/>
    <property type="match status" value="1"/>
</dbReference>
<name>A0A095B1I2_9PROT</name>
<organism evidence="12 13">
    <name type="scientific">Acetobacter tropicalis</name>
    <dbReference type="NCBI Taxonomy" id="104102"/>
    <lineage>
        <taxon>Bacteria</taxon>
        <taxon>Pseudomonadati</taxon>
        <taxon>Pseudomonadota</taxon>
        <taxon>Alphaproteobacteria</taxon>
        <taxon>Acetobacterales</taxon>
        <taxon>Acetobacteraceae</taxon>
        <taxon>Acetobacter</taxon>
    </lineage>
</organism>
<evidence type="ECO:0000256" key="2">
    <source>
        <dbReference type="ARBA" id="ARBA00009441"/>
    </source>
</evidence>
<evidence type="ECO:0000256" key="8">
    <source>
        <dbReference type="ARBA" id="ARBA00033408"/>
    </source>
</evidence>
<keyword evidence="4" id="KW-0547">Nucleotide-binding</keyword>
<feature type="region of interest" description="Disordered" evidence="10">
    <location>
        <begin position="291"/>
        <end position="311"/>
    </location>
</feature>
<dbReference type="Gene3D" id="3.40.50.300">
    <property type="entry name" value="P-loop containing nucleotide triphosphate hydrolases"/>
    <property type="match status" value="2"/>
</dbReference>
<dbReference type="InterPro" id="IPR003395">
    <property type="entry name" value="RecF/RecN/SMC_N"/>
</dbReference>
<dbReference type="GO" id="GO:0005524">
    <property type="term" value="F:ATP binding"/>
    <property type="evidence" value="ECO:0007669"/>
    <property type="project" value="UniProtKB-KW"/>
</dbReference>
<keyword evidence="6" id="KW-0067">ATP-binding</keyword>
<evidence type="ECO:0000259" key="11">
    <source>
        <dbReference type="Pfam" id="PF02463"/>
    </source>
</evidence>
<comment type="function">
    <text evidence="1">May be involved in recombinational repair of damaged DNA.</text>
</comment>
<dbReference type="SUPFAM" id="SSF52540">
    <property type="entry name" value="P-loop containing nucleoside triphosphate hydrolases"/>
    <property type="match status" value="2"/>
</dbReference>
<dbReference type="GO" id="GO:0043590">
    <property type="term" value="C:bacterial nucleoid"/>
    <property type="evidence" value="ECO:0007669"/>
    <property type="project" value="TreeGrafter"/>
</dbReference>
<feature type="coiled-coil region" evidence="9">
    <location>
        <begin position="395"/>
        <end position="433"/>
    </location>
</feature>
<evidence type="ECO:0000256" key="4">
    <source>
        <dbReference type="ARBA" id="ARBA00022741"/>
    </source>
</evidence>